<comment type="catalytic activity">
    <reaction evidence="1">
        <text>ATP + protein L-histidine = ADP + protein N-phospho-L-histidine.</text>
        <dbReference type="EC" id="2.7.13.3"/>
    </reaction>
</comment>
<dbReference type="RefSeq" id="WP_121938576.1">
    <property type="nucleotide sequence ID" value="NZ_REFR01000011.1"/>
</dbReference>
<dbReference type="Gene3D" id="3.30.565.10">
    <property type="entry name" value="Histidine kinase-like ATPase, C-terminal domain"/>
    <property type="match status" value="1"/>
</dbReference>
<accession>A0A3M0CLG2</accession>
<evidence type="ECO:0000313" key="10">
    <source>
        <dbReference type="Proteomes" id="UP000271227"/>
    </source>
</evidence>
<dbReference type="GO" id="GO:0000155">
    <property type="term" value="F:phosphorelay sensor kinase activity"/>
    <property type="evidence" value="ECO:0007669"/>
    <property type="project" value="InterPro"/>
</dbReference>
<dbReference type="PANTHER" id="PTHR43711:SF1">
    <property type="entry name" value="HISTIDINE KINASE 1"/>
    <property type="match status" value="1"/>
</dbReference>
<evidence type="ECO:0000256" key="5">
    <source>
        <dbReference type="ARBA" id="ARBA00022777"/>
    </source>
</evidence>
<evidence type="ECO:0000256" key="3">
    <source>
        <dbReference type="ARBA" id="ARBA00022553"/>
    </source>
</evidence>
<dbReference type="Pfam" id="PF00512">
    <property type="entry name" value="HisKA"/>
    <property type="match status" value="1"/>
</dbReference>
<organism evidence="9 10">
    <name type="scientific">Eilatimonas milleporae</name>
    <dbReference type="NCBI Taxonomy" id="911205"/>
    <lineage>
        <taxon>Bacteria</taxon>
        <taxon>Pseudomonadati</taxon>
        <taxon>Pseudomonadota</taxon>
        <taxon>Alphaproteobacteria</taxon>
        <taxon>Kordiimonadales</taxon>
        <taxon>Kordiimonadaceae</taxon>
        <taxon>Eilatimonas</taxon>
    </lineage>
</organism>
<dbReference type="CDD" id="cd00082">
    <property type="entry name" value="HisKA"/>
    <property type="match status" value="1"/>
</dbReference>
<evidence type="ECO:0000256" key="7">
    <source>
        <dbReference type="SAM" id="MobiDB-lite"/>
    </source>
</evidence>
<keyword evidence="10" id="KW-1185">Reference proteome</keyword>
<feature type="region of interest" description="Disordered" evidence="7">
    <location>
        <begin position="1"/>
        <end position="70"/>
    </location>
</feature>
<sequence>MNTKKDISGTPPDRGKTGRGSRAAGGTRPAVPFTLVTTDTAPSAGAPETRPEARPETRSGTPSEPRAETQTDYLSYISDEVRSPLDAIIGYSDMIQAPDLDRETLRGYAREIGGMASDLHRLIDELLCMTIIDKAPDPADERTFSLVKLGQDCRRDILRQARAKGLRLPPIAAEDAVCVRGDPQLAKRALLNILANAVAYCTSGAICITVGRGDGRDDGATLRIEDSGPGIAADKLDRLRRVPADVPALQRLHTTGQGLGLPLAGIIMARHQGHLDIRSTPGGGTTVVMALPTGRTSPDDSFI</sequence>
<dbReference type="PROSITE" id="PS50109">
    <property type="entry name" value="HIS_KIN"/>
    <property type="match status" value="1"/>
</dbReference>
<dbReference type="AlphaFoldDB" id="A0A3M0CLG2"/>
<dbReference type="InterPro" id="IPR036890">
    <property type="entry name" value="HATPase_C_sf"/>
</dbReference>
<reference evidence="9 10" key="1">
    <citation type="submission" date="2018-10" db="EMBL/GenBank/DDBJ databases">
        <title>Genomic Encyclopedia of Archaeal and Bacterial Type Strains, Phase II (KMG-II): from individual species to whole genera.</title>
        <authorList>
            <person name="Goeker M."/>
        </authorList>
    </citation>
    <scope>NUCLEOTIDE SEQUENCE [LARGE SCALE GENOMIC DNA]</scope>
    <source>
        <strain evidence="9 10">DSM 25217</strain>
    </source>
</reference>
<dbReference type="EC" id="2.7.13.3" evidence="2"/>
<keyword evidence="6" id="KW-0902">Two-component regulatory system</keyword>
<dbReference type="InterPro" id="IPR005467">
    <property type="entry name" value="His_kinase_dom"/>
</dbReference>
<dbReference type="InterPro" id="IPR003594">
    <property type="entry name" value="HATPase_dom"/>
</dbReference>
<dbReference type="InterPro" id="IPR003661">
    <property type="entry name" value="HisK_dim/P_dom"/>
</dbReference>
<dbReference type="Pfam" id="PF02518">
    <property type="entry name" value="HATPase_c"/>
    <property type="match status" value="1"/>
</dbReference>
<protein>
    <recommendedName>
        <fullName evidence="2">histidine kinase</fullName>
        <ecNumber evidence="2">2.7.13.3</ecNumber>
    </recommendedName>
</protein>
<keyword evidence="4" id="KW-0808">Transferase</keyword>
<dbReference type="OrthoDB" id="9813151at2"/>
<dbReference type="InterPro" id="IPR050736">
    <property type="entry name" value="Sensor_HK_Regulatory"/>
</dbReference>
<name>A0A3M0CLG2_9PROT</name>
<dbReference type="SMART" id="SM00387">
    <property type="entry name" value="HATPase_c"/>
    <property type="match status" value="1"/>
</dbReference>
<dbReference type="InterPro" id="IPR004358">
    <property type="entry name" value="Sig_transdc_His_kin-like_C"/>
</dbReference>
<dbReference type="SUPFAM" id="SSF47384">
    <property type="entry name" value="Homodimeric domain of signal transducing histidine kinase"/>
    <property type="match status" value="1"/>
</dbReference>
<dbReference type="EMBL" id="REFR01000011">
    <property type="protein sequence ID" value="RMB07786.1"/>
    <property type="molecule type" value="Genomic_DNA"/>
</dbReference>
<dbReference type="SMART" id="SM00388">
    <property type="entry name" value="HisKA"/>
    <property type="match status" value="1"/>
</dbReference>
<proteinExistence type="predicted"/>
<feature type="compositionally biased region" description="Polar residues" evidence="7">
    <location>
        <begin position="58"/>
        <end position="70"/>
    </location>
</feature>
<keyword evidence="3" id="KW-0597">Phosphoprotein</keyword>
<evidence type="ECO:0000259" key="8">
    <source>
        <dbReference type="PROSITE" id="PS50109"/>
    </source>
</evidence>
<dbReference type="Gene3D" id="1.10.287.130">
    <property type="match status" value="1"/>
</dbReference>
<dbReference type="SUPFAM" id="SSF55874">
    <property type="entry name" value="ATPase domain of HSP90 chaperone/DNA topoisomerase II/histidine kinase"/>
    <property type="match status" value="1"/>
</dbReference>
<dbReference type="InterPro" id="IPR036097">
    <property type="entry name" value="HisK_dim/P_sf"/>
</dbReference>
<dbReference type="InParanoid" id="A0A3M0CLG2"/>
<evidence type="ECO:0000256" key="1">
    <source>
        <dbReference type="ARBA" id="ARBA00000085"/>
    </source>
</evidence>
<keyword evidence="5" id="KW-0418">Kinase</keyword>
<dbReference type="Proteomes" id="UP000271227">
    <property type="component" value="Unassembled WGS sequence"/>
</dbReference>
<evidence type="ECO:0000256" key="2">
    <source>
        <dbReference type="ARBA" id="ARBA00012438"/>
    </source>
</evidence>
<comment type="caution">
    <text evidence="9">The sequence shown here is derived from an EMBL/GenBank/DDBJ whole genome shotgun (WGS) entry which is preliminary data.</text>
</comment>
<feature type="domain" description="Histidine kinase" evidence="8">
    <location>
        <begin position="76"/>
        <end position="295"/>
    </location>
</feature>
<dbReference type="PRINTS" id="PR00344">
    <property type="entry name" value="BCTRLSENSOR"/>
</dbReference>
<evidence type="ECO:0000313" key="9">
    <source>
        <dbReference type="EMBL" id="RMB07786.1"/>
    </source>
</evidence>
<evidence type="ECO:0000256" key="4">
    <source>
        <dbReference type="ARBA" id="ARBA00022679"/>
    </source>
</evidence>
<dbReference type="PANTHER" id="PTHR43711">
    <property type="entry name" value="TWO-COMPONENT HISTIDINE KINASE"/>
    <property type="match status" value="1"/>
</dbReference>
<evidence type="ECO:0000256" key="6">
    <source>
        <dbReference type="ARBA" id="ARBA00023012"/>
    </source>
</evidence>
<gene>
    <name evidence="9" type="ORF">BXY39_1877</name>
</gene>